<evidence type="ECO:0000256" key="6">
    <source>
        <dbReference type="ARBA" id="ARBA00023204"/>
    </source>
</evidence>
<comment type="similarity">
    <text evidence="2 8">Belongs to the RecO family.</text>
</comment>
<evidence type="ECO:0000256" key="1">
    <source>
        <dbReference type="ARBA" id="ARBA00003065"/>
    </source>
</evidence>
<evidence type="ECO:0000256" key="7">
    <source>
        <dbReference type="ARBA" id="ARBA00033409"/>
    </source>
</evidence>
<keyword evidence="6 8" id="KW-0234">DNA repair</keyword>
<dbReference type="PANTHER" id="PTHR33991">
    <property type="entry name" value="DNA REPAIR PROTEIN RECO"/>
    <property type="match status" value="1"/>
</dbReference>
<accession>A0A2N5J3Z7</accession>
<dbReference type="OrthoDB" id="9812244at2"/>
<dbReference type="AlphaFoldDB" id="A0A2N5J3Z7"/>
<evidence type="ECO:0000313" key="11">
    <source>
        <dbReference type="Proteomes" id="UP000235034"/>
    </source>
</evidence>
<sequence length="284" mass="30581">MPLYRDEGVVLRTAKLGEADRIITLLTRGHGKIRAVAKGVRRVKSRFGARLEPFMRADLLIAQGRSLDVVSQAESVAAYAEPICADYDAYTAANVIVETADKIVGAEEERVAGQYRLLIGALNALAKHAHACDQISASYVMRALALAGWSPRLHACVVCGQRRFTECSTGGGVGDSGDVGNRVSVAETQSPQRFTDGFTGDFTGGSQSGGLYLSVPAGGLMCAKDHTPEAKRITPLALAQLEALADGDWAELDGRELAPETARLVEDWAEYYLERPLRSMRLLD</sequence>
<dbReference type="Gene3D" id="1.20.1440.120">
    <property type="entry name" value="Recombination protein O, C-terminal domain"/>
    <property type="match status" value="1"/>
</dbReference>
<dbReference type="SUPFAM" id="SSF50249">
    <property type="entry name" value="Nucleic acid-binding proteins"/>
    <property type="match status" value="1"/>
</dbReference>
<evidence type="ECO:0000259" key="9">
    <source>
        <dbReference type="Pfam" id="PF11967"/>
    </source>
</evidence>
<dbReference type="GO" id="GO:0006302">
    <property type="term" value="P:double-strand break repair"/>
    <property type="evidence" value="ECO:0007669"/>
    <property type="project" value="TreeGrafter"/>
</dbReference>
<evidence type="ECO:0000313" key="10">
    <source>
        <dbReference type="EMBL" id="PLS28913.1"/>
    </source>
</evidence>
<dbReference type="InterPro" id="IPR022572">
    <property type="entry name" value="DNA_rep/recomb_RecO_N"/>
</dbReference>
<proteinExistence type="inferred from homology"/>
<dbReference type="EMBL" id="NMWT01000010">
    <property type="protein sequence ID" value="PLS28913.1"/>
    <property type="molecule type" value="Genomic_DNA"/>
</dbReference>
<dbReference type="SUPFAM" id="SSF57863">
    <property type="entry name" value="ArfGap/RecO-like zinc finger"/>
    <property type="match status" value="2"/>
</dbReference>
<dbReference type="GO" id="GO:0043590">
    <property type="term" value="C:bacterial nucleoid"/>
    <property type="evidence" value="ECO:0007669"/>
    <property type="project" value="TreeGrafter"/>
</dbReference>
<evidence type="ECO:0000256" key="8">
    <source>
        <dbReference type="HAMAP-Rule" id="MF_00201"/>
    </source>
</evidence>
<dbReference type="InterPro" id="IPR042242">
    <property type="entry name" value="RecO_C"/>
</dbReference>
<dbReference type="Pfam" id="PF02565">
    <property type="entry name" value="RecO_C"/>
    <property type="match status" value="2"/>
</dbReference>
<feature type="domain" description="DNA replication/recombination mediator RecO N-terminal" evidence="9">
    <location>
        <begin position="1"/>
        <end position="79"/>
    </location>
</feature>
<dbReference type="NCBIfam" id="TIGR00613">
    <property type="entry name" value="reco"/>
    <property type="match status" value="1"/>
</dbReference>
<dbReference type="RefSeq" id="WP_101622024.1">
    <property type="nucleotide sequence ID" value="NZ_NMWT01000010.1"/>
</dbReference>
<evidence type="ECO:0000256" key="2">
    <source>
        <dbReference type="ARBA" id="ARBA00007452"/>
    </source>
</evidence>
<protein>
    <recommendedName>
        <fullName evidence="3 8">DNA repair protein RecO</fullName>
    </recommendedName>
    <alternativeName>
        <fullName evidence="7 8">Recombination protein O</fullName>
    </alternativeName>
</protein>
<reference evidence="10 11" key="1">
    <citation type="submission" date="2017-07" db="EMBL/GenBank/DDBJ databases">
        <title>Bifidobacterium novel species.</title>
        <authorList>
            <person name="Lugli G.A."/>
            <person name="Milani C."/>
            <person name="Duranti S."/>
            <person name="Mangifesta M."/>
        </authorList>
    </citation>
    <scope>NUCLEOTIDE SEQUENCE [LARGE SCALE GENOMIC DNA]</scope>
    <source>
        <strain evidence="10 11">77</strain>
    </source>
</reference>
<evidence type="ECO:0000256" key="4">
    <source>
        <dbReference type="ARBA" id="ARBA00022763"/>
    </source>
</evidence>
<keyword evidence="4 8" id="KW-0227">DNA damage</keyword>
<evidence type="ECO:0000256" key="3">
    <source>
        <dbReference type="ARBA" id="ARBA00021310"/>
    </source>
</evidence>
<keyword evidence="11" id="KW-1185">Reference proteome</keyword>
<dbReference type="Gene3D" id="2.40.50.140">
    <property type="entry name" value="Nucleic acid-binding proteins"/>
    <property type="match status" value="1"/>
</dbReference>
<evidence type="ECO:0000256" key="5">
    <source>
        <dbReference type="ARBA" id="ARBA00023172"/>
    </source>
</evidence>
<keyword evidence="5 8" id="KW-0233">DNA recombination</keyword>
<dbReference type="Pfam" id="PF11967">
    <property type="entry name" value="RecO_N"/>
    <property type="match status" value="1"/>
</dbReference>
<organism evidence="10 11">
    <name type="scientific">Bifidobacterium parmae</name>
    <dbReference type="NCBI Taxonomy" id="361854"/>
    <lineage>
        <taxon>Bacteria</taxon>
        <taxon>Bacillati</taxon>
        <taxon>Actinomycetota</taxon>
        <taxon>Actinomycetes</taxon>
        <taxon>Bifidobacteriales</taxon>
        <taxon>Bifidobacteriaceae</taxon>
        <taxon>Bifidobacterium</taxon>
    </lineage>
</organism>
<dbReference type="InterPro" id="IPR037278">
    <property type="entry name" value="ARFGAP/RecO"/>
</dbReference>
<dbReference type="InterPro" id="IPR003717">
    <property type="entry name" value="RecO"/>
</dbReference>
<comment type="function">
    <text evidence="1 8">Involved in DNA repair and RecF pathway recombination.</text>
</comment>
<dbReference type="Proteomes" id="UP000235034">
    <property type="component" value="Unassembled WGS sequence"/>
</dbReference>
<name>A0A2N5J3Z7_9BIFI</name>
<dbReference type="InterPro" id="IPR012340">
    <property type="entry name" value="NA-bd_OB-fold"/>
</dbReference>
<dbReference type="HAMAP" id="MF_00201">
    <property type="entry name" value="RecO"/>
    <property type="match status" value="1"/>
</dbReference>
<dbReference type="PANTHER" id="PTHR33991:SF1">
    <property type="entry name" value="DNA REPAIR PROTEIN RECO"/>
    <property type="match status" value="1"/>
</dbReference>
<comment type="caution">
    <text evidence="10">The sequence shown here is derived from an EMBL/GenBank/DDBJ whole genome shotgun (WGS) entry which is preliminary data.</text>
</comment>
<dbReference type="GO" id="GO:0006310">
    <property type="term" value="P:DNA recombination"/>
    <property type="evidence" value="ECO:0007669"/>
    <property type="project" value="UniProtKB-UniRule"/>
</dbReference>
<gene>
    <name evidence="8" type="primary">recO</name>
    <name evidence="10" type="ORF">Uis4E_0848</name>
</gene>